<keyword evidence="13" id="KW-1185">Reference proteome</keyword>
<dbReference type="GO" id="GO:0000033">
    <property type="term" value="F:alpha-1,3-mannosyltransferase activity"/>
    <property type="evidence" value="ECO:0007669"/>
    <property type="project" value="TreeGrafter"/>
</dbReference>
<accession>A0AAN7SZF6</accession>
<reference evidence="12 13" key="1">
    <citation type="submission" date="2023-08" db="EMBL/GenBank/DDBJ databases">
        <title>Black Yeasts Isolated from many extreme environments.</title>
        <authorList>
            <person name="Coleine C."/>
            <person name="Stajich J.E."/>
            <person name="Selbmann L."/>
        </authorList>
    </citation>
    <scope>NUCLEOTIDE SEQUENCE [LARGE SCALE GENOMIC DNA]</scope>
    <source>
        <strain evidence="12 13">CCFEE 5910</strain>
    </source>
</reference>
<proteinExistence type="inferred from homology"/>
<evidence type="ECO:0008006" key="14">
    <source>
        <dbReference type="Google" id="ProtNLM"/>
    </source>
</evidence>
<keyword evidence="9" id="KW-0325">Glycoprotein</keyword>
<organism evidence="12 13">
    <name type="scientific">Lithohypha guttulata</name>
    <dbReference type="NCBI Taxonomy" id="1690604"/>
    <lineage>
        <taxon>Eukaryota</taxon>
        <taxon>Fungi</taxon>
        <taxon>Dikarya</taxon>
        <taxon>Ascomycota</taxon>
        <taxon>Pezizomycotina</taxon>
        <taxon>Eurotiomycetes</taxon>
        <taxon>Chaetothyriomycetidae</taxon>
        <taxon>Chaetothyriales</taxon>
        <taxon>Trichomeriaceae</taxon>
        <taxon>Lithohypha</taxon>
    </lineage>
</organism>
<evidence type="ECO:0000256" key="8">
    <source>
        <dbReference type="ARBA" id="ARBA00023136"/>
    </source>
</evidence>
<dbReference type="GO" id="GO:0006493">
    <property type="term" value="P:protein O-linked glycosylation"/>
    <property type="evidence" value="ECO:0007669"/>
    <property type="project" value="TreeGrafter"/>
</dbReference>
<dbReference type="Gene3D" id="3.90.550.10">
    <property type="entry name" value="Spore Coat Polysaccharide Biosynthesis Protein SpsA, Chain A"/>
    <property type="match status" value="1"/>
</dbReference>
<evidence type="ECO:0000256" key="3">
    <source>
        <dbReference type="ARBA" id="ARBA00022676"/>
    </source>
</evidence>
<dbReference type="GO" id="GO:0005794">
    <property type="term" value="C:Golgi apparatus"/>
    <property type="evidence" value="ECO:0007669"/>
    <property type="project" value="TreeGrafter"/>
</dbReference>
<dbReference type="SUPFAM" id="SSF53448">
    <property type="entry name" value="Nucleotide-diphospho-sugar transferases"/>
    <property type="match status" value="1"/>
</dbReference>
<dbReference type="EMBL" id="JAVRRJ010000004">
    <property type="protein sequence ID" value="KAK5085550.1"/>
    <property type="molecule type" value="Genomic_DNA"/>
</dbReference>
<keyword evidence="6" id="KW-0735">Signal-anchor</keyword>
<feature type="transmembrane region" description="Helical" evidence="11">
    <location>
        <begin position="32"/>
        <end position="49"/>
    </location>
</feature>
<keyword evidence="3" id="KW-0328">Glycosyltransferase</keyword>
<protein>
    <recommendedName>
        <fullName evidence="14">Alpha-1,3-mannosyltransferase</fullName>
    </recommendedName>
</protein>
<sequence length="741" mass="84470">MFKPVKGPKEGRSPPGLLYSGNTHGRFSNRQISLALIVAVCLFMGYFVYSSDGGTISSVPTTVSAGKPGSGGLGDAILNENIRAPPADSNVHEINAERGATNEKSKYRTSEDPYSDDMQKDHDFKPIKEPLDQVYQQPAKVPSIDDIEKQKQDTEEDHDAPGKPKGWRPQDNAKSSQFKSDKSAPAPPREKWSDRPEFEKSLTKVLSLLPDEVHMRELIRPVEGSGKEKMREMGLRTRAYRKYFEAWEALHMTTDSEGATYIRDDVIPYMRSHQQSLETSEFSDEGVDGLNLATTIRQYEAYRVFMVKFAHLLFPWTAPYFADHMTLHASIKKGGRGIVLTAGDDQAPYLLTTIYSFRQLGCTLPIEVMYLGDQDLGEDYRAELEALPGVITRDIAQMTNDAGWALKGWAAKPFAILLSSFREVIFIDADSLFFRNPEDLFEERDYKRTGALFFRDRLIMPENKKRWLQQVLPKPIPKLAKESRMWTGESGHMQESGVVVVDKWKHFIAMMLITRFNGPDRDGNKEKGITGVYDMMYGDKETFWIGFLLAGDENYAFHKGDAGIMGELGDHRKELKKSKRDEPHDEQDEHKDEHDDHKDEGEKKETSDETSKAEGKSEEVEVSSSSDDQEVLLETHEEPTNYTICAPQLLHLDEAGKPYWFNGWLLHNKFADKHKKRFAKFDYYLIEPKEVREPGAWQLAESNMCCLTTDADKMFEFSTKEKDIMKMIMERAKEMGMGDQT</sequence>
<keyword evidence="8 11" id="KW-0472">Membrane</keyword>
<feature type="compositionally biased region" description="Basic and acidic residues" evidence="10">
    <location>
        <begin position="90"/>
        <end position="124"/>
    </location>
</feature>
<feature type="region of interest" description="Disordered" evidence="10">
    <location>
        <begin position="148"/>
        <end position="196"/>
    </location>
</feature>
<feature type="compositionally biased region" description="Basic and acidic residues" evidence="10">
    <location>
        <begin position="575"/>
        <end position="619"/>
    </location>
</feature>
<feature type="region of interest" description="Disordered" evidence="10">
    <location>
        <begin position="575"/>
        <end position="630"/>
    </location>
</feature>
<evidence type="ECO:0000256" key="5">
    <source>
        <dbReference type="ARBA" id="ARBA00022692"/>
    </source>
</evidence>
<evidence type="ECO:0000256" key="4">
    <source>
        <dbReference type="ARBA" id="ARBA00022679"/>
    </source>
</evidence>
<dbReference type="Pfam" id="PF11051">
    <property type="entry name" value="Mannosyl_trans3"/>
    <property type="match status" value="1"/>
</dbReference>
<evidence type="ECO:0000313" key="13">
    <source>
        <dbReference type="Proteomes" id="UP001309876"/>
    </source>
</evidence>
<keyword evidence="4" id="KW-0808">Transferase</keyword>
<feature type="region of interest" description="Disordered" evidence="10">
    <location>
        <begin position="84"/>
        <end position="124"/>
    </location>
</feature>
<evidence type="ECO:0000256" key="10">
    <source>
        <dbReference type="SAM" id="MobiDB-lite"/>
    </source>
</evidence>
<evidence type="ECO:0000256" key="11">
    <source>
        <dbReference type="SAM" id="Phobius"/>
    </source>
</evidence>
<dbReference type="PANTHER" id="PTHR31392:SF1">
    <property type="entry name" value="ALPHA-1,3-MANNOSYLTRANSFERASE MNN1-RELATED"/>
    <property type="match status" value="1"/>
</dbReference>
<dbReference type="InterPro" id="IPR022751">
    <property type="entry name" value="Alpha_mannosyltransferase"/>
</dbReference>
<dbReference type="InterPro" id="IPR029044">
    <property type="entry name" value="Nucleotide-diphossugar_trans"/>
</dbReference>
<keyword evidence="5 11" id="KW-0812">Transmembrane</keyword>
<dbReference type="GO" id="GO:0016020">
    <property type="term" value="C:membrane"/>
    <property type="evidence" value="ECO:0007669"/>
    <property type="project" value="UniProtKB-SubCell"/>
</dbReference>
<gene>
    <name evidence="12" type="ORF">LTR05_004835</name>
</gene>
<evidence type="ECO:0000256" key="9">
    <source>
        <dbReference type="ARBA" id="ARBA00023180"/>
    </source>
</evidence>
<evidence type="ECO:0000256" key="2">
    <source>
        <dbReference type="ARBA" id="ARBA00009105"/>
    </source>
</evidence>
<name>A0AAN7SZF6_9EURO</name>
<comment type="subcellular location">
    <subcellularLocation>
        <location evidence="1">Membrane</location>
        <topology evidence="1">Single-pass type II membrane protein</topology>
    </subcellularLocation>
</comment>
<evidence type="ECO:0000313" key="12">
    <source>
        <dbReference type="EMBL" id="KAK5085550.1"/>
    </source>
</evidence>
<dbReference type="PANTHER" id="PTHR31392">
    <property type="entry name" value="ALPHA-1,3-MANNOSYLTRANSFERASE MNN1-RELATED"/>
    <property type="match status" value="1"/>
</dbReference>
<dbReference type="Proteomes" id="UP001309876">
    <property type="component" value="Unassembled WGS sequence"/>
</dbReference>
<comment type="similarity">
    <text evidence="2">Belongs to the MNN1/MNT family.</text>
</comment>
<dbReference type="AlphaFoldDB" id="A0AAN7SZF6"/>
<evidence type="ECO:0000256" key="1">
    <source>
        <dbReference type="ARBA" id="ARBA00004606"/>
    </source>
</evidence>
<comment type="caution">
    <text evidence="12">The sequence shown here is derived from an EMBL/GenBank/DDBJ whole genome shotgun (WGS) entry which is preliminary data.</text>
</comment>
<keyword evidence="7 11" id="KW-1133">Transmembrane helix</keyword>
<evidence type="ECO:0000256" key="7">
    <source>
        <dbReference type="ARBA" id="ARBA00022989"/>
    </source>
</evidence>
<evidence type="ECO:0000256" key="6">
    <source>
        <dbReference type="ARBA" id="ARBA00022968"/>
    </source>
</evidence>